<dbReference type="SMART" id="SM00248">
    <property type="entry name" value="ANK"/>
    <property type="match status" value="6"/>
</dbReference>
<evidence type="ECO:0000313" key="3">
    <source>
        <dbReference type="EMBL" id="GAW27410.1"/>
    </source>
</evidence>
<dbReference type="Gene3D" id="1.25.40.20">
    <property type="entry name" value="Ankyrin repeat-containing domain"/>
    <property type="match status" value="2"/>
</dbReference>
<dbReference type="Pfam" id="PF12796">
    <property type="entry name" value="Ank_2"/>
    <property type="match status" value="1"/>
</dbReference>
<proteinExistence type="predicted"/>
<organism evidence="3">
    <name type="scientific">Rosellinia necatrix</name>
    <name type="common">White root-rot fungus</name>
    <dbReference type="NCBI Taxonomy" id="77044"/>
    <lineage>
        <taxon>Eukaryota</taxon>
        <taxon>Fungi</taxon>
        <taxon>Dikarya</taxon>
        <taxon>Ascomycota</taxon>
        <taxon>Pezizomycotina</taxon>
        <taxon>Sordariomycetes</taxon>
        <taxon>Xylariomycetidae</taxon>
        <taxon>Xylariales</taxon>
        <taxon>Xylariaceae</taxon>
        <taxon>Rosellinia</taxon>
    </lineage>
</organism>
<keyword evidence="4" id="KW-1185">Reference proteome</keyword>
<dbReference type="OrthoDB" id="341259at2759"/>
<evidence type="ECO:0000256" key="2">
    <source>
        <dbReference type="ARBA" id="ARBA00023043"/>
    </source>
</evidence>
<keyword evidence="2" id="KW-0040">ANK repeat</keyword>
<keyword evidence="1" id="KW-0677">Repeat</keyword>
<dbReference type="Proteomes" id="UP000054516">
    <property type="component" value="Unassembled WGS sequence"/>
</dbReference>
<dbReference type="STRING" id="77044.A0A1S8ACM5"/>
<dbReference type="InterPro" id="IPR036770">
    <property type="entry name" value="Ankyrin_rpt-contain_sf"/>
</dbReference>
<accession>A0A1S8ACM5</accession>
<name>A0A1S8ACM5_ROSNE</name>
<reference evidence="3" key="1">
    <citation type="submission" date="2016-03" db="EMBL/GenBank/DDBJ databases">
        <title>Draft genome sequence of Rosellinia necatrix.</title>
        <authorList>
            <person name="Kanematsu S."/>
        </authorList>
    </citation>
    <scope>NUCLEOTIDE SEQUENCE [LARGE SCALE GENOMIC DNA]</scope>
    <source>
        <strain evidence="3">W97</strain>
    </source>
</reference>
<sequence>MHILLEAGGDRDINSNRYGTILNTACVSGKKYMVENVLDIIPKIAVSTVTGKYGTPFQSAVYGFQSDPKTVIAVFNLLEKNGAVASTEGGHYSTPLHAAIDLRQSLDVVIWLMESSPRSLLVSDVAGRVPLSLAILRGNRDVAKAVFEKTKSILPGSNRSDIQVFFPPDRQDLTLLHYAVISRSSEMVSSVLALFREIPDNPGDLDKLINATDVDGWTPLHWACRWSTEIVMILKDNKADTNTTTNEGWYPRQVAVLHGFENNECIKTLGDSNDESVASHQLKLPENYQRRDFGYCDVCYTYRCWVYYHCEDDYCHDFNLCFKCYKHAERVHFKGHEFCSRVPGS</sequence>
<dbReference type="PANTHER" id="PTHR24198">
    <property type="entry name" value="ANKYRIN REPEAT AND PROTEIN KINASE DOMAIN-CONTAINING PROTEIN"/>
    <property type="match status" value="1"/>
</dbReference>
<dbReference type="AlphaFoldDB" id="A0A1S8ACM5"/>
<dbReference type="SUPFAM" id="SSF48403">
    <property type="entry name" value="Ankyrin repeat"/>
    <property type="match status" value="1"/>
</dbReference>
<dbReference type="OMA" id="EDAHIND"/>
<dbReference type="InterPro" id="IPR002110">
    <property type="entry name" value="Ankyrin_rpt"/>
</dbReference>
<evidence type="ECO:0000256" key="1">
    <source>
        <dbReference type="ARBA" id="ARBA00022737"/>
    </source>
</evidence>
<protein>
    <submittedName>
        <fullName evidence="3">Putative ankyrin repeat-containing domain protein</fullName>
    </submittedName>
</protein>
<dbReference type="EMBL" id="DF977577">
    <property type="protein sequence ID" value="GAW27410.1"/>
    <property type="molecule type" value="Genomic_DNA"/>
</dbReference>
<gene>
    <name evidence="3" type="ORF">SAMD00023353_13200010</name>
</gene>
<dbReference type="PANTHER" id="PTHR24198:SF165">
    <property type="entry name" value="ANKYRIN REPEAT-CONTAINING PROTEIN-RELATED"/>
    <property type="match status" value="1"/>
</dbReference>
<evidence type="ECO:0000313" key="4">
    <source>
        <dbReference type="Proteomes" id="UP000054516"/>
    </source>
</evidence>